<dbReference type="InterPro" id="IPR043970">
    <property type="entry name" value="FUZ/MON1/HPS1_longin_3"/>
</dbReference>
<keyword evidence="4" id="KW-0813">Transport</keyword>
<comment type="caution">
    <text evidence="9">The sequence shown here is derived from an EMBL/GenBank/DDBJ whole genome shotgun (WGS) entry which is preliminary data.</text>
</comment>
<evidence type="ECO:0000256" key="2">
    <source>
        <dbReference type="ARBA" id="ARBA00018132"/>
    </source>
</evidence>
<keyword evidence="4" id="KW-0472">Membrane</keyword>
<organism evidence="9 10">
    <name type="scientific">Bombardia bombarda</name>
    <dbReference type="NCBI Taxonomy" id="252184"/>
    <lineage>
        <taxon>Eukaryota</taxon>
        <taxon>Fungi</taxon>
        <taxon>Dikarya</taxon>
        <taxon>Ascomycota</taxon>
        <taxon>Pezizomycotina</taxon>
        <taxon>Sordariomycetes</taxon>
        <taxon>Sordariomycetidae</taxon>
        <taxon>Sordariales</taxon>
        <taxon>Lasiosphaeriaceae</taxon>
        <taxon>Bombardia</taxon>
    </lineage>
</organism>
<evidence type="ECO:0000259" key="7">
    <source>
        <dbReference type="Pfam" id="PF19037"/>
    </source>
</evidence>
<dbReference type="GO" id="GO:0000329">
    <property type="term" value="C:fungal-type vacuole membrane"/>
    <property type="evidence" value="ECO:0007669"/>
    <property type="project" value="TreeGrafter"/>
</dbReference>
<proteinExistence type="inferred from homology"/>
<keyword evidence="4" id="KW-0967">Endosome</keyword>
<feature type="compositionally biased region" description="Pro residues" evidence="5">
    <location>
        <begin position="435"/>
        <end position="452"/>
    </location>
</feature>
<feature type="compositionally biased region" description="Gly residues" evidence="5">
    <location>
        <begin position="29"/>
        <end position="40"/>
    </location>
</feature>
<comment type="function">
    <text evidence="3">In complex with CCZ1, is required for multiple vacuole delivery pathways including the cytoplasm to vacuole transport (Cvt), autophagy, pexophagy and endocytosis. The MON1-CCZ1 complex acts at the fusion of vesicles with the vacuole, through its regulation of the SNARE complex during the coordinated priming and docking stages of fusion, and particularly at the stage of tethering/docking.</text>
</comment>
<evidence type="ECO:0000256" key="3">
    <source>
        <dbReference type="ARBA" id="ARBA00043892"/>
    </source>
</evidence>
<reference evidence="9" key="1">
    <citation type="submission" date="2023-06" db="EMBL/GenBank/DDBJ databases">
        <title>Genome-scale phylogeny and comparative genomics of the fungal order Sordariales.</title>
        <authorList>
            <consortium name="Lawrence Berkeley National Laboratory"/>
            <person name="Hensen N."/>
            <person name="Bonometti L."/>
            <person name="Westerberg I."/>
            <person name="Brannstrom I.O."/>
            <person name="Guillou S."/>
            <person name="Cros-Aarteil S."/>
            <person name="Calhoun S."/>
            <person name="Haridas S."/>
            <person name="Kuo A."/>
            <person name="Mondo S."/>
            <person name="Pangilinan J."/>
            <person name="Riley R."/>
            <person name="LaButti K."/>
            <person name="Andreopoulos B."/>
            <person name="Lipzen A."/>
            <person name="Chen C."/>
            <person name="Yanf M."/>
            <person name="Daum C."/>
            <person name="Ng V."/>
            <person name="Clum A."/>
            <person name="Steindorff A."/>
            <person name="Ohm R."/>
            <person name="Martin F."/>
            <person name="Silar P."/>
            <person name="Natvig D."/>
            <person name="Lalanne C."/>
            <person name="Gautier V."/>
            <person name="Ament-velasquez S.L."/>
            <person name="Kruys A."/>
            <person name="Hutchinson M.I."/>
            <person name="Powell A.J."/>
            <person name="Barry K."/>
            <person name="Miller A.N."/>
            <person name="Grigoriev I.V."/>
            <person name="Debuchy R."/>
            <person name="Gladieux P."/>
            <person name="Thoren M.H."/>
            <person name="Johannesson H."/>
        </authorList>
    </citation>
    <scope>NUCLEOTIDE SEQUENCE</scope>
    <source>
        <strain evidence="9">SMH3391-2</strain>
    </source>
</reference>
<dbReference type="GO" id="GO:0016192">
    <property type="term" value="P:vesicle-mediated transport"/>
    <property type="evidence" value="ECO:0007669"/>
    <property type="project" value="InterPro"/>
</dbReference>
<feature type="compositionally biased region" description="Gly residues" evidence="5">
    <location>
        <begin position="77"/>
        <end position="87"/>
    </location>
</feature>
<dbReference type="PANTHER" id="PTHR13027">
    <property type="entry name" value="SAND PROTEIN-RELATED"/>
    <property type="match status" value="1"/>
</dbReference>
<dbReference type="PRINTS" id="PR01546">
    <property type="entry name" value="YEAST73DUF"/>
</dbReference>
<dbReference type="Pfam" id="PF19037">
    <property type="entry name" value="Fuz_longin_2"/>
    <property type="match status" value="1"/>
</dbReference>
<evidence type="ECO:0000256" key="4">
    <source>
        <dbReference type="RuleBase" id="RU367048"/>
    </source>
</evidence>
<keyword evidence="4" id="KW-0653">Protein transport</keyword>
<accession>A0AA39WMY9</accession>
<dbReference type="EMBL" id="JAULSR010000005">
    <property type="protein sequence ID" value="KAK0618331.1"/>
    <property type="molecule type" value="Genomic_DNA"/>
</dbReference>
<evidence type="ECO:0000256" key="5">
    <source>
        <dbReference type="SAM" id="MobiDB-lite"/>
    </source>
</evidence>
<feature type="compositionally biased region" description="Polar residues" evidence="5">
    <location>
        <begin position="50"/>
        <end position="65"/>
    </location>
</feature>
<keyword evidence="10" id="KW-1185">Reference proteome</keyword>
<dbReference type="Proteomes" id="UP001174934">
    <property type="component" value="Unassembled WGS sequence"/>
</dbReference>
<feature type="domain" description="FUZ/MON1/HPS1 third Longin" evidence="8">
    <location>
        <begin position="516"/>
        <end position="622"/>
    </location>
</feature>
<comment type="function">
    <text evidence="4">Required for multiple vacuole delivery pathways including the cytoplasm to vacuole transport (Cvt), autophagy, pexophagy and endocytosis.</text>
</comment>
<keyword evidence="4" id="KW-0072">Autophagy</keyword>
<dbReference type="InterPro" id="IPR043971">
    <property type="entry name" value="FUZ/MON1/HPS1_longin_2"/>
</dbReference>
<feature type="domain" description="FUZ/MON1/HPS1 first Longin" evidence="6">
    <location>
        <begin position="192"/>
        <end position="314"/>
    </location>
</feature>
<evidence type="ECO:0000259" key="8">
    <source>
        <dbReference type="Pfam" id="PF19038"/>
    </source>
</evidence>
<dbReference type="GO" id="GO:0006623">
    <property type="term" value="P:protein targeting to vacuole"/>
    <property type="evidence" value="ECO:0007669"/>
    <property type="project" value="UniProtKB-UniRule"/>
</dbReference>
<feature type="region of interest" description="Disordered" evidence="5">
    <location>
        <begin position="1"/>
        <end position="97"/>
    </location>
</feature>
<feature type="region of interest" description="Disordered" evidence="5">
    <location>
        <begin position="428"/>
        <end position="458"/>
    </location>
</feature>
<comment type="subcellular location">
    <subcellularLocation>
        <location evidence="4">Endosome</location>
        <location evidence="4">Multivesicular body membrane</location>
        <topology evidence="4">Peripheral membrane protein</topology>
    </subcellularLocation>
    <subcellularLocation>
        <location evidence="1 4">Prevacuolar compartment membrane</location>
        <topology evidence="1 4">Peripheral membrane protein</topology>
    </subcellularLocation>
    <subcellularLocation>
        <location evidence="4">Vacuole membrane</location>
        <topology evidence="4">Peripheral membrane protein</topology>
    </subcellularLocation>
</comment>
<feature type="compositionally biased region" description="Low complexity" evidence="5">
    <location>
        <begin position="1"/>
        <end position="15"/>
    </location>
</feature>
<evidence type="ECO:0000313" key="9">
    <source>
        <dbReference type="EMBL" id="KAK0618331.1"/>
    </source>
</evidence>
<gene>
    <name evidence="9" type="ORF">B0T17DRAFT_495977</name>
</gene>
<comment type="similarity">
    <text evidence="4">Belongs to the MON1/SAND family.</text>
</comment>
<dbReference type="AlphaFoldDB" id="A0AA39WMY9"/>
<evidence type="ECO:0000259" key="6">
    <source>
        <dbReference type="Pfam" id="PF19036"/>
    </source>
</evidence>
<name>A0AA39WMY9_9PEZI</name>
<dbReference type="PANTHER" id="PTHR13027:SF7">
    <property type="entry name" value="VACUOLAR FUSION PROTEIN MON1 HOMOLOG"/>
    <property type="match status" value="1"/>
</dbReference>
<sequence length="633" mass="67768">MNDGDSPPSLSGSDLLPPPPLPPRRIVSSGGGGGGGGGGEAHLQVAPAQSKPTTAVTSIDISTLSFPDGSRGTFSTSGGGSGSGSGHGTPPNHRVSSDLAADSMSVMSFAATLRPPGDLASLITGEFNRKSPAWMLLRSQSASVPPFQGVRLDRVNGLAGFEREFDDIPEPAAQGAANDDGVRVALWKSKMKHYMILSSAGKPIYSRHGDLGLINSSMGVVQTIISFYEGAKDPLLGFTAGDARFVIATEGPLYFVAISRLGESDSQLRSQLDALYMQILSTLTLPTLKNIFIHRPSTDLRKPLEGTESLLSSLADSFTMGSPSALLGALECLRLRKSQRHSINNAFLKMRSDKLLYGLIVAGGKLVSVIRPRKHSLHPSDLQLIFNMLFESGGIKSGGGENWIPLCLPAFNNSGYLYMYVSFFDTDNPENPSSTEPPPPPPPIQEQPPPPGSLDDNDDQIAIILISPDKESFYDLKDMRDKVAQQLTKTGSLAIIHAAAKLGRPQVSSIAPGAQISHFLYKSRANVQFCMPSLEPAFGGGGHGPEKLVARRKLMSLYHQLHASMHARHSHLKVLHCVGEDAASLAWITPVFEFYCVAGPNISRAVMTQGANKIIQWAKREEERLFIIGGGVF</sequence>
<dbReference type="Pfam" id="PF19036">
    <property type="entry name" value="Fuz_longin_1"/>
    <property type="match status" value="1"/>
</dbReference>
<dbReference type="Pfam" id="PF19038">
    <property type="entry name" value="Fuz_longin_3"/>
    <property type="match status" value="1"/>
</dbReference>
<dbReference type="GO" id="GO:0006914">
    <property type="term" value="P:autophagy"/>
    <property type="evidence" value="ECO:0007669"/>
    <property type="project" value="UniProtKB-UniRule"/>
</dbReference>
<dbReference type="GO" id="GO:0035658">
    <property type="term" value="C:Mon1-Ccz1 complex"/>
    <property type="evidence" value="ECO:0007669"/>
    <property type="project" value="TreeGrafter"/>
</dbReference>
<protein>
    <recommendedName>
        <fullName evidence="2 4">Vacuolar fusion protein MON1</fullName>
    </recommendedName>
</protein>
<dbReference type="GO" id="GO:0032585">
    <property type="term" value="C:multivesicular body membrane"/>
    <property type="evidence" value="ECO:0007669"/>
    <property type="project" value="UniProtKB-SubCell"/>
</dbReference>
<evidence type="ECO:0000313" key="10">
    <source>
        <dbReference type="Proteomes" id="UP001174934"/>
    </source>
</evidence>
<keyword evidence="4" id="KW-0926">Vacuole</keyword>
<evidence type="ECO:0000256" key="1">
    <source>
        <dbReference type="ARBA" id="ARBA00004380"/>
    </source>
</evidence>
<dbReference type="InterPro" id="IPR004353">
    <property type="entry name" value="Mon1"/>
</dbReference>
<feature type="domain" description="FUZ/MON1/HPS1 second Longin" evidence="7">
    <location>
        <begin position="354"/>
        <end position="485"/>
    </location>
</feature>
<dbReference type="InterPro" id="IPR043972">
    <property type="entry name" value="FUZ/MON1/HPS1_longin_1"/>
</dbReference>